<sequence>MKPSRLYLPPLLLGVWALAGCFYNPTGSTTDTAGTTGSTTSAELPPQLRGCLECPDTAKLCFCLDPDPGPEDDPWRPPDFACTHESAANHEEACRKVWDLEEEEALTPEQFFCASLMCGEDTEDVPTTTEEPPECTSWSPASMVTSSGGVHLMDDADVEALIADPSPLILCDDVTLTELPAGGGFEVDQADLGELLHALGLRDGDIPLTLNGLPLATVEDAMFAFNELWFVEGETDFELEVQRPFAVVTLYYSLY</sequence>
<gene>
    <name evidence="2" type="ORF">K7C98_28975</name>
</gene>
<comment type="caution">
    <text evidence="2">The sequence shown here is derived from an EMBL/GenBank/DDBJ whole genome shotgun (WGS) entry which is preliminary data.</text>
</comment>
<dbReference type="Proteomes" id="UP001139031">
    <property type="component" value="Unassembled WGS sequence"/>
</dbReference>
<dbReference type="InterPro" id="IPR036034">
    <property type="entry name" value="PDZ_sf"/>
</dbReference>
<feature type="chain" id="PRO_5046701193" description="Lipoprotein" evidence="1">
    <location>
        <begin position="20"/>
        <end position="255"/>
    </location>
</feature>
<protein>
    <recommendedName>
        <fullName evidence="4">Lipoprotein</fullName>
    </recommendedName>
</protein>
<name>A0ABS7TYF7_9BACT</name>
<evidence type="ECO:0008006" key="4">
    <source>
        <dbReference type="Google" id="ProtNLM"/>
    </source>
</evidence>
<feature type="signal peptide" evidence="1">
    <location>
        <begin position="1"/>
        <end position="19"/>
    </location>
</feature>
<dbReference type="EMBL" id="JAIRAU010000040">
    <property type="protein sequence ID" value="MBZ5713288.1"/>
    <property type="molecule type" value="Genomic_DNA"/>
</dbReference>
<reference evidence="2" key="1">
    <citation type="submission" date="2021-08" db="EMBL/GenBank/DDBJ databases">
        <authorList>
            <person name="Stevens D.C."/>
        </authorList>
    </citation>
    <scope>NUCLEOTIDE SEQUENCE</scope>
    <source>
        <strain evidence="2">DSM 53165</strain>
    </source>
</reference>
<dbReference type="PROSITE" id="PS51257">
    <property type="entry name" value="PROKAR_LIPOPROTEIN"/>
    <property type="match status" value="1"/>
</dbReference>
<dbReference type="RefSeq" id="WP_224195032.1">
    <property type="nucleotide sequence ID" value="NZ_JAIRAU010000040.1"/>
</dbReference>
<evidence type="ECO:0000313" key="3">
    <source>
        <dbReference type="Proteomes" id="UP001139031"/>
    </source>
</evidence>
<proteinExistence type="predicted"/>
<accession>A0ABS7TYF7</accession>
<evidence type="ECO:0000256" key="1">
    <source>
        <dbReference type="SAM" id="SignalP"/>
    </source>
</evidence>
<dbReference type="Gene3D" id="2.30.42.10">
    <property type="match status" value="1"/>
</dbReference>
<keyword evidence="1" id="KW-0732">Signal</keyword>
<keyword evidence="3" id="KW-1185">Reference proteome</keyword>
<evidence type="ECO:0000313" key="2">
    <source>
        <dbReference type="EMBL" id="MBZ5713288.1"/>
    </source>
</evidence>
<organism evidence="2 3">
    <name type="scientific">Nannocystis pusilla</name>
    <dbReference type="NCBI Taxonomy" id="889268"/>
    <lineage>
        <taxon>Bacteria</taxon>
        <taxon>Pseudomonadati</taxon>
        <taxon>Myxococcota</taxon>
        <taxon>Polyangia</taxon>
        <taxon>Nannocystales</taxon>
        <taxon>Nannocystaceae</taxon>
        <taxon>Nannocystis</taxon>
    </lineage>
</organism>